<reference evidence="1" key="1">
    <citation type="journal article" date="2015" name="Nature">
        <title>Complex archaea that bridge the gap between prokaryotes and eukaryotes.</title>
        <authorList>
            <person name="Spang A."/>
            <person name="Saw J.H."/>
            <person name="Jorgensen S.L."/>
            <person name="Zaremba-Niedzwiedzka K."/>
            <person name="Martijn J."/>
            <person name="Lind A.E."/>
            <person name="van Eijk R."/>
            <person name="Schleper C."/>
            <person name="Guy L."/>
            <person name="Ettema T.J."/>
        </authorList>
    </citation>
    <scope>NUCLEOTIDE SEQUENCE</scope>
</reference>
<dbReference type="AlphaFoldDB" id="A0A0F9K238"/>
<accession>A0A0F9K238</accession>
<sequence length="98" mass="11234">MTDNEKMTKILGDIMTIIDHKCLQTIQSAARNRRNEVAQVETATWRIDDEVQLLPEHQYRKPHGAIGKVQKINKVKIVVDFGNGMIYTVPKTMLTRIS</sequence>
<evidence type="ECO:0008006" key="2">
    <source>
        <dbReference type="Google" id="ProtNLM"/>
    </source>
</evidence>
<protein>
    <recommendedName>
        <fullName evidence="2">KOW domain-containing protein</fullName>
    </recommendedName>
</protein>
<gene>
    <name evidence="1" type="ORF">LCGC14_1383830</name>
</gene>
<comment type="caution">
    <text evidence="1">The sequence shown here is derived from an EMBL/GenBank/DDBJ whole genome shotgun (WGS) entry which is preliminary data.</text>
</comment>
<organism evidence="1">
    <name type="scientific">marine sediment metagenome</name>
    <dbReference type="NCBI Taxonomy" id="412755"/>
    <lineage>
        <taxon>unclassified sequences</taxon>
        <taxon>metagenomes</taxon>
        <taxon>ecological metagenomes</taxon>
    </lineage>
</organism>
<dbReference type="EMBL" id="LAZR01008869">
    <property type="protein sequence ID" value="KKM76068.1"/>
    <property type="molecule type" value="Genomic_DNA"/>
</dbReference>
<proteinExistence type="predicted"/>
<evidence type="ECO:0000313" key="1">
    <source>
        <dbReference type="EMBL" id="KKM76068.1"/>
    </source>
</evidence>
<name>A0A0F9K238_9ZZZZ</name>